<sequence length="222" mass="25311">MVVDICVLDLMTKLFVCGMLKNPVYCTFSMGIQVLFGVLTFHHCKATTGMIIKVTILVYLAVTDIQSVLDHLIKPFEYGILKQLNNWVYSKDMIVGNTILSGSDDKSVRLWDIRSDEQIQVFNGHTNWVWAVEYSPFVIKNTDGVGGNSNVICSGSLDNTIRFWDIRSNKSELYVIKVYEEIACLKFIELKKNSNNNEKKVNDDICVNLCYGSNKRWICVWG</sequence>
<evidence type="ECO:0000256" key="3">
    <source>
        <dbReference type="PROSITE-ProRule" id="PRU00221"/>
    </source>
</evidence>
<dbReference type="PROSITE" id="PS00678">
    <property type="entry name" value="WD_REPEATS_1"/>
    <property type="match status" value="2"/>
</dbReference>
<dbReference type="InterPro" id="IPR020472">
    <property type="entry name" value="WD40_PAC1"/>
</dbReference>
<dbReference type="EMBL" id="ASPP01002767">
    <property type="protein sequence ID" value="ETO34210.1"/>
    <property type="molecule type" value="Genomic_DNA"/>
</dbReference>
<evidence type="ECO:0000256" key="2">
    <source>
        <dbReference type="ARBA" id="ARBA00022737"/>
    </source>
</evidence>
<dbReference type="AlphaFoldDB" id="X6P6P4"/>
<reference evidence="4 5" key="1">
    <citation type="journal article" date="2013" name="Curr. Biol.">
        <title>The Genome of the Foraminiferan Reticulomyxa filosa.</title>
        <authorList>
            <person name="Glockner G."/>
            <person name="Hulsmann N."/>
            <person name="Schleicher M."/>
            <person name="Noegel A.A."/>
            <person name="Eichinger L."/>
            <person name="Gallinger C."/>
            <person name="Pawlowski J."/>
            <person name="Sierra R."/>
            <person name="Euteneuer U."/>
            <person name="Pillet L."/>
            <person name="Moustafa A."/>
            <person name="Platzer M."/>
            <person name="Groth M."/>
            <person name="Szafranski K."/>
            <person name="Schliwa M."/>
        </authorList>
    </citation>
    <scope>NUCLEOTIDE SEQUENCE [LARGE SCALE GENOMIC DNA]</scope>
</reference>
<organism evidence="4 5">
    <name type="scientific">Reticulomyxa filosa</name>
    <dbReference type="NCBI Taxonomy" id="46433"/>
    <lineage>
        <taxon>Eukaryota</taxon>
        <taxon>Sar</taxon>
        <taxon>Rhizaria</taxon>
        <taxon>Retaria</taxon>
        <taxon>Foraminifera</taxon>
        <taxon>Monothalamids</taxon>
        <taxon>Reticulomyxidae</taxon>
        <taxon>Reticulomyxa</taxon>
    </lineage>
</organism>
<evidence type="ECO:0000313" key="5">
    <source>
        <dbReference type="Proteomes" id="UP000023152"/>
    </source>
</evidence>
<dbReference type="GO" id="GO:1990234">
    <property type="term" value="C:transferase complex"/>
    <property type="evidence" value="ECO:0007669"/>
    <property type="project" value="UniProtKB-ARBA"/>
</dbReference>
<dbReference type="SMART" id="SM00320">
    <property type="entry name" value="WD40"/>
    <property type="match status" value="2"/>
</dbReference>
<dbReference type="PANTHER" id="PTHR22847">
    <property type="entry name" value="WD40 REPEAT PROTEIN"/>
    <property type="match status" value="1"/>
</dbReference>
<dbReference type="PANTHER" id="PTHR22847:SF637">
    <property type="entry name" value="WD REPEAT DOMAIN 5B"/>
    <property type="match status" value="1"/>
</dbReference>
<evidence type="ECO:0000256" key="1">
    <source>
        <dbReference type="ARBA" id="ARBA00022574"/>
    </source>
</evidence>
<protein>
    <submittedName>
        <fullName evidence="4">WD-40 repeat protein</fullName>
    </submittedName>
</protein>
<accession>X6P6P4</accession>
<dbReference type="PROSITE" id="PS50082">
    <property type="entry name" value="WD_REPEATS_2"/>
    <property type="match status" value="2"/>
</dbReference>
<dbReference type="SUPFAM" id="SSF50978">
    <property type="entry name" value="WD40 repeat-like"/>
    <property type="match status" value="1"/>
</dbReference>
<dbReference type="Gene3D" id="2.130.10.10">
    <property type="entry name" value="YVTN repeat-like/Quinoprotein amine dehydrogenase"/>
    <property type="match status" value="1"/>
</dbReference>
<feature type="repeat" description="WD" evidence="3">
    <location>
        <begin position="96"/>
        <end position="121"/>
    </location>
</feature>
<dbReference type="InterPro" id="IPR019775">
    <property type="entry name" value="WD40_repeat_CS"/>
</dbReference>
<dbReference type="InterPro" id="IPR036322">
    <property type="entry name" value="WD40_repeat_dom_sf"/>
</dbReference>
<dbReference type="PRINTS" id="PR00320">
    <property type="entry name" value="GPROTEINBRPT"/>
</dbReference>
<keyword evidence="2" id="KW-0677">Repeat</keyword>
<proteinExistence type="predicted"/>
<keyword evidence="5" id="KW-1185">Reference proteome</keyword>
<keyword evidence="1 3" id="KW-0853">WD repeat</keyword>
<dbReference type="InterPro" id="IPR001680">
    <property type="entry name" value="WD40_rpt"/>
</dbReference>
<dbReference type="Proteomes" id="UP000023152">
    <property type="component" value="Unassembled WGS sequence"/>
</dbReference>
<feature type="repeat" description="WD" evidence="3">
    <location>
        <begin position="122"/>
        <end position="174"/>
    </location>
</feature>
<comment type="caution">
    <text evidence="4">The sequence shown here is derived from an EMBL/GenBank/DDBJ whole genome shotgun (WGS) entry which is preliminary data.</text>
</comment>
<gene>
    <name evidence="4" type="ORF">RFI_02887</name>
</gene>
<dbReference type="Pfam" id="PF00400">
    <property type="entry name" value="WD40"/>
    <property type="match status" value="2"/>
</dbReference>
<evidence type="ECO:0000313" key="4">
    <source>
        <dbReference type="EMBL" id="ETO34210.1"/>
    </source>
</evidence>
<name>X6P6P4_RETFI</name>
<dbReference type="InterPro" id="IPR015943">
    <property type="entry name" value="WD40/YVTN_repeat-like_dom_sf"/>
</dbReference>